<protein>
    <submittedName>
        <fullName evidence="1">Uncharacterized protein</fullName>
    </submittedName>
</protein>
<organism evidence="1 2">
    <name type="scientific">Blastopirellula retiformator</name>
    <dbReference type="NCBI Taxonomy" id="2527970"/>
    <lineage>
        <taxon>Bacteria</taxon>
        <taxon>Pseudomonadati</taxon>
        <taxon>Planctomycetota</taxon>
        <taxon>Planctomycetia</taxon>
        <taxon>Pirellulales</taxon>
        <taxon>Pirellulaceae</taxon>
        <taxon>Blastopirellula</taxon>
    </lineage>
</organism>
<dbReference type="Proteomes" id="UP000318878">
    <property type="component" value="Unassembled WGS sequence"/>
</dbReference>
<accession>A0A5C5V2R1</accession>
<name>A0A5C5V2R1_9BACT</name>
<dbReference type="AlphaFoldDB" id="A0A5C5V2R1"/>
<reference evidence="1 2" key="1">
    <citation type="submission" date="2019-02" db="EMBL/GenBank/DDBJ databases">
        <title>Deep-cultivation of Planctomycetes and their phenomic and genomic characterization uncovers novel biology.</title>
        <authorList>
            <person name="Wiegand S."/>
            <person name="Jogler M."/>
            <person name="Boedeker C."/>
            <person name="Pinto D."/>
            <person name="Vollmers J."/>
            <person name="Rivas-Marin E."/>
            <person name="Kohn T."/>
            <person name="Peeters S.H."/>
            <person name="Heuer A."/>
            <person name="Rast P."/>
            <person name="Oberbeckmann S."/>
            <person name="Bunk B."/>
            <person name="Jeske O."/>
            <person name="Meyerdierks A."/>
            <person name="Storesund J.E."/>
            <person name="Kallscheuer N."/>
            <person name="Luecker S."/>
            <person name="Lage O.M."/>
            <person name="Pohl T."/>
            <person name="Merkel B.J."/>
            <person name="Hornburger P."/>
            <person name="Mueller R.-W."/>
            <person name="Bruemmer F."/>
            <person name="Labrenz M."/>
            <person name="Spormann A.M."/>
            <person name="Op Den Camp H."/>
            <person name="Overmann J."/>
            <person name="Amann R."/>
            <person name="Jetten M.S.M."/>
            <person name="Mascher T."/>
            <person name="Medema M.H."/>
            <person name="Devos D.P."/>
            <person name="Kaster A.-K."/>
            <person name="Ovreas L."/>
            <person name="Rohde M."/>
            <person name="Galperin M.Y."/>
            <person name="Jogler C."/>
        </authorList>
    </citation>
    <scope>NUCLEOTIDE SEQUENCE [LARGE SCALE GENOMIC DNA]</scope>
    <source>
        <strain evidence="1 2">Enr8</strain>
    </source>
</reference>
<proteinExistence type="predicted"/>
<evidence type="ECO:0000313" key="2">
    <source>
        <dbReference type="Proteomes" id="UP000318878"/>
    </source>
</evidence>
<comment type="caution">
    <text evidence="1">The sequence shown here is derived from an EMBL/GenBank/DDBJ whole genome shotgun (WGS) entry which is preliminary data.</text>
</comment>
<dbReference type="EMBL" id="SJPF01000004">
    <property type="protein sequence ID" value="TWT32057.1"/>
    <property type="molecule type" value="Genomic_DNA"/>
</dbReference>
<sequence>MEGRQSWLPSNTTSPTDDLAETATKAEGGLTSEACVIEEQARLIEPLQSGENLLKKPHTRC</sequence>
<gene>
    <name evidence="1" type="ORF">Enr8_39830</name>
</gene>
<evidence type="ECO:0000313" key="1">
    <source>
        <dbReference type="EMBL" id="TWT32057.1"/>
    </source>
</evidence>
<keyword evidence="2" id="KW-1185">Reference proteome</keyword>